<proteinExistence type="predicted"/>
<accession>A0A9D1MUQ2</accession>
<protein>
    <submittedName>
        <fullName evidence="3">Sporulation protein YqfD</fullName>
    </submittedName>
</protein>
<evidence type="ECO:0000256" key="1">
    <source>
        <dbReference type="SAM" id="Coils"/>
    </source>
</evidence>
<evidence type="ECO:0000313" key="4">
    <source>
        <dbReference type="Proteomes" id="UP000824125"/>
    </source>
</evidence>
<feature type="transmembrane region" description="Helical" evidence="2">
    <location>
        <begin position="87"/>
        <end position="108"/>
    </location>
</feature>
<reference evidence="3" key="2">
    <citation type="journal article" date="2021" name="PeerJ">
        <title>Extensive microbial diversity within the chicken gut microbiome revealed by metagenomics and culture.</title>
        <authorList>
            <person name="Gilroy R."/>
            <person name="Ravi A."/>
            <person name="Getino M."/>
            <person name="Pursley I."/>
            <person name="Horton D.L."/>
            <person name="Alikhan N.F."/>
            <person name="Baker D."/>
            <person name="Gharbi K."/>
            <person name="Hall N."/>
            <person name="Watson M."/>
            <person name="Adriaenssens E.M."/>
            <person name="Foster-Nyarko E."/>
            <person name="Jarju S."/>
            <person name="Secka A."/>
            <person name="Antonio M."/>
            <person name="Oren A."/>
            <person name="Chaudhuri R.R."/>
            <person name="La Ragione R."/>
            <person name="Hildebrand F."/>
            <person name="Pallen M.J."/>
        </authorList>
    </citation>
    <scope>NUCLEOTIDE SEQUENCE</scope>
    <source>
        <strain evidence="3">CHK176-6737</strain>
    </source>
</reference>
<sequence>MVKLLRWLFGYVSFRFSGGFVQGFVERCRRERLGVYDLYADTNGLTGKIAARRYRLLRPVARASGGRLRLLQKRGAPFVFARFRGRLGLLAGVVACILLFSYMTSFVWTVEVKGCRTISEASVLDFLETQGFRVGVKKRNVDNDKIQTAAMAAFDDAAWIHINIHGTNAVVEVSESVHAPQLRDKTPANIVAAKDGEITQVICAGGEAAVRPGSAVTKGDLLISGVYASEVDEKNHFESAAGSVTAKVHETLTVTVQRAAEEKRETQRKTVQTLLLFGLEIPLGFAEQASGCTVQSDTQLLQLGGKTQPLGLRQDTYVYYEKNTYLRTDEELLQLARSEMQEKRAEYAENAVILSEKETADTTDAACTLKLSLTAVEEIGVRQALQLDFQEDDSSLGADEKK</sequence>
<keyword evidence="2" id="KW-0472">Membrane</keyword>
<evidence type="ECO:0000313" key="3">
    <source>
        <dbReference type="EMBL" id="HIU69070.1"/>
    </source>
</evidence>
<dbReference type="AlphaFoldDB" id="A0A9D1MUQ2"/>
<gene>
    <name evidence="3" type="ORF">IAD23_03855</name>
</gene>
<dbReference type="Proteomes" id="UP000824125">
    <property type="component" value="Unassembled WGS sequence"/>
</dbReference>
<keyword evidence="1" id="KW-0175">Coiled coil</keyword>
<comment type="caution">
    <text evidence="3">The sequence shown here is derived from an EMBL/GenBank/DDBJ whole genome shotgun (WGS) entry which is preliminary data.</text>
</comment>
<keyword evidence="2" id="KW-1133">Transmembrane helix</keyword>
<dbReference type="InterPro" id="IPR010690">
    <property type="entry name" value="YqfD"/>
</dbReference>
<evidence type="ECO:0000256" key="2">
    <source>
        <dbReference type="SAM" id="Phobius"/>
    </source>
</evidence>
<reference evidence="3" key="1">
    <citation type="submission" date="2020-10" db="EMBL/GenBank/DDBJ databases">
        <authorList>
            <person name="Gilroy R."/>
        </authorList>
    </citation>
    <scope>NUCLEOTIDE SEQUENCE</scope>
    <source>
        <strain evidence="3">CHK176-6737</strain>
    </source>
</reference>
<feature type="coiled-coil region" evidence="1">
    <location>
        <begin position="326"/>
        <end position="357"/>
    </location>
</feature>
<dbReference type="EMBL" id="DVNM01000020">
    <property type="protein sequence ID" value="HIU69070.1"/>
    <property type="molecule type" value="Genomic_DNA"/>
</dbReference>
<organism evidence="3 4">
    <name type="scientific">Candidatus Scybalenecus merdavium</name>
    <dbReference type="NCBI Taxonomy" id="2840939"/>
    <lineage>
        <taxon>Bacteria</taxon>
        <taxon>Bacillati</taxon>
        <taxon>Bacillota</taxon>
        <taxon>Clostridia</taxon>
        <taxon>Eubacteriales</taxon>
        <taxon>Oscillospiraceae</taxon>
        <taxon>Oscillospiraceae incertae sedis</taxon>
        <taxon>Candidatus Scybalenecus</taxon>
    </lineage>
</organism>
<keyword evidence="2" id="KW-0812">Transmembrane</keyword>
<name>A0A9D1MUQ2_9FIRM</name>
<dbReference type="Pfam" id="PF06898">
    <property type="entry name" value="YqfD"/>
    <property type="match status" value="1"/>
</dbReference>